<keyword evidence="2" id="KW-1133">Transmembrane helix</keyword>
<organism evidence="3 4">
    <name type="scientific">Syphacia muris</name>
    <dbReference type="NCBI Taxonomy" id="451379"/>
    <lineage>
        <taxon>Eukaryota</taxon>
        <taxon>Metazoa</taxon>
        <taxon>Ecdysozoa</taxon>
        <taxon>Nematoda</taxon>
        <taxon>Chromadorea</taxon>
        <taxon>Rhabditida</taxon>
        <taxon>Spirurina</taxon>
        <taxon>Oxyuridomorpha</taxon>
        <taxon>Oxyuroidea</taxon>
        <taxon>Oxyuridae</taxon>
        <taxon>Syphacia</taxon>
    </lineage>
</organism>
<keyword evidence="2" id="KW-0472">Membrane</keyword>
<reference evidence="4" key="1">
    <citation type="submission" date="2017-02" db="UniProtKB">
        <authorList>
            <consortium name="WormBaseParasite"/>
        </authorList>
    </citation>
    <scope>IDENTIFICATION</scope>
</reference>
<name>A0A0N5ANI3_9BILA</name>
<dbReference type="AlphaFoldDB" id="A0A0N5ANI3"/>
<sequence>METAQPPVSETYREGVPKWAWVAIVVSIILAALAFYIGTCITKRKRTRTPNSENGKGPSNRRSWGAGFSGGLWAAA</sequence>
<accession>A0A0N5ANI3</accession>
<proteinExistence type="predicted"/>
<evidence type="ECO:0000313" key="4">
    <source>
        <dbReference type="WBParaSite" id="SMUV_0000617101-mRNA-1"/>
    </source>
</evidence>
<protein>
    <submittedName>
        <fullName evidence="4">Transmembrane protein</fullName>
    </submittedName>
</protein>
<dbReference type="WBParaSite" id="SMUV_0000617101-mRNA-1">
    <property type="protein sequence ID" value="SMUV_0000617101-mRNA-1"/>
    <property type="gene ID" value="SMUV_0000617101"/>
</dbReference>
<evidence type="ECO:0000313" key="3">
    <source>
        <dbReference type="Proteomes" id="UP000046393"/>
    </source>
</evidence>
<keyword evidence="3" id="KW-1185">Reference proteome</keyword>
<evidence type="ECO:0000256" key="1">
    <source>
        <dbReference type="SAM" id="MobiDB-lite"/>
    </source>
</evidence>
<feature type="region of interest" description="Disordered" evidence="1">
    <location>
        <begin position="45"/>
        <end position="76"/>
    </location>
</feature>
<feature type="transmembrane region" description="Helical" evidence="2">
    <location>
        <begin position="20"/>
        <end position="38"/>
    </location>
</feature>
<evidence type="ECO:0000256" key="2">
    <source>
        <dbReference type="SAM" id="Phobius"/>
    </source>
</evidence>
<dbReference type="Proteomes" id="UP000046393">
    <property type="component" value="Unplaced"/>
</dbReference>
<keyword evidence="2" id="KW-0812">Transmembrane</keyword>